<dbReference type="OrthoDB" id="4802527at2759"/>
<evidence type="ECO:0000256" key="1">
    <source>
        <dbReference type="SAM" id="MobiDB-lite"/>
    </source>
</evidence>
<accession>A0A066XUV6</accession>
<dbReference type="PANTHER" id="PTHR35910">
    <property type="entry name" value="2EXR DOMAIN-CONTAINING PROTEIN"/>
    <property type="match status" value="1"/>
</dbReference>
<feature type="region of interest" description="Disordered" evidence="1">
    <location>
        <begin position="197"/>
        <end position="216"/>
    </location>
</feature>
<dbReference type="EMBL" id="JMSE01000487">
    <property type="protein sequence ID" value="KDN69705.1"/>
    <property type="molecule type" value="Genomic_DNA"/>
</dbReference>
<dbReference type="AlphaFoldDB" id="A0A066XUV6"/>
<dbReference type="PANTHER" id="PTHR35910:SF1">
    <property type="entry name" value="2EXR DOMAIN-CONTAINING PROTEIN"/>
    <property type="match status" value="1"/>
</dbReference>
<evidence type="ECO:0000313" key="3">
    <source>
        <dbReference type="EMBL" id="KDN69705.1"/>
    </source>
</evidence>
<evidence type="ECO:0000259" key="2">
    <source>
        <dbReference type="Pfam" id="PF20150"/>
    </source>
</evidence>
<gene>
    <name evidence="3" type="ORF">CSUB01_00289</name>
</gene>
<dbReference type="HOGENOM" id="CLU_071377_3_0_1"/>
<dbReference type="Proteomes" id="UP000027238">
    <property type="component" value="Unassembled WGS sequence"/>
</dbReference>
<feature type="domain" description="2EXR" evidence="2">
    <location>
        <begin position="4"/>
        <end position="89"/>
    </location>
</feature>
<dbReference type="InterPro" id="IPR045518">
    <property type="entry name" value="2EXR"/>
</dbReference>
<protein>
    <recommendedName>
        <fullName evidence="2">2EXR domain-containing protein</fullName>
    </recommendedName>
</protein>
<sequence length="244" mass="29025">MPTFHCFPFLPLEMRQRIWELAMEPRQIVYGEKPPPYYECPWPSSAPPPPLLHTCSESRTHLQRYYAKTFATEKDPGKYAWVNFDIDTIYLPQYDLKALKAECPMARKLIILGTDSELFYYNYCTELQDMKYLETVTILHMESPGEIDERWWAEWDTMMEGYYFRDDPVAFCTRILYPKYPPYEINPDNYLKVERDDRRKRAAENPDSWGGDYEVSDSDDDVCGPNRFRTGYHRRHVEGYTAPV</sequence>
<dbReference type="eggNOG" id="ENOG502RQ9S">
    <property type="taxonomic scope" value="Eukaryota"/>
</dbReference>
<comment type="caution">
    <text evidence="3">The sequence shown here is derived from an EMBL/GenBank/DDBJ whole genome shotgun (WGS) entry which is preliminary data.</text>
</comment>
<reference evidence="4" key="1">
    <citation type="journal article" date="2014" name="Genome Announc.">
        <title>Draft genome sequence of Colletotrichum sublineola, a destructive pathogen of cultivated sorghum.</title>
        <authorList>
            <person name="Baroncelli R."/>
            <person name="Sanz-Martin J.M."/>
            <person name="Rech G.E."/>
            <person name="Sukno S.A."/>
            <person name="Thon M.R."/>
        </authorList>
    </citation>
    <scope>NUCLEOTIDE SEQUENCE [LARGE SCALE GENOMIC DNA]</scope>
    <source>
        <strain evidence="4">TX430BB</strain>
    </source>
</reference>
<dbReference type="OMA" id="IWELAME"/>
<keyword evidence="4" id="KW-1185">Reference proteome</keyword>
<proteinExistence type="predicted"/>
<dbReference type="Pfam" id="PF20150">
    <property type="entry name" value="2EXR"/>
    <property type="match status" value="1"/>
</dbReference>
<evidence type="ECO:0000313" key="4">
    <source>
        <dbReference type="Proteomes" id="UP000027238"/>
    </source>
</evidence>
<name>A0A066XUV6_COLSU</name>
<organism evidence="3 4">
    <name type="scientific">Colletotrichum sublineola</name>
    <name type="common">Sorghum anthracnose fungus</name>
    <dbReference type="NCBI Taxonomy" id="1173701"/>
    <lineage>
        <taxon>Eukaryota</taxon>
        <taxon>Fungi</taxon>
        <taxon>Dikarya</taxon>
        <taxon>Ascomycota</taxon>
        <taxon>Pezizomycotina</taxon>
        <taxon>Sordariomycetes</taxon>
        <taxon>Hypocreomycetidae</taxon>
        <taxon>Glomerellales</taxon>
        <taxon>Glomerellaceae</taxon>
        <taxon>Colletotrichum</taxon>
        <taxon>Colletotrichum graminicola species complex</taxon>
    </lineage>
</organism>